<reference evidence="1" key="1">
    <citation type="journal article" date="2015" name="Nature">
        <title>Complex archaea that bridge the gap between prokaryotes and eukaryotes.</title>
        <authorList>
            <person name="Spang A."/>
            <person name="Saw J.H."/>
            <person name="Jorgensen S.L."/>
            <person name="Zaremba-Niedzwiedzka K."/>
            <person name="Martijn J."/>
            <person name="Lind A.E."/>
            <person name="van Eijk R."/>
            <person name="Schleper C."/>
            <person name="Guy L."/>
            <person name="Ettema T.J."/>
        </authorList>
    </citation>
    <scope>NUCLEOTIDE SEQUENCE</scope>
</reference>
<protein>
    <submittedName>
        <fullName evidence="1">Uncharacterized protein</fullName>
    </submittedName>
</protein>
<dbReference type="Gene3D" id="3.30.420.280">
    <property type="match status" value="1"/>
</dbReference>
<name>A0A0F9QGK2_9ZZZZ</name>
<dbReference type="EMBL" id="LAZR01001987">
    <property type="protein sequence ID" value="KKN36132.1"/>
    <property type="molecule type" value="Genomic_DNA"/>
</dbReference>
<sequence length="532" mass="61630">MPATAKPALETAKPLWEPQEGPQKEFFYSRVYELMYGGAAGGGKSDGLLGVALRQVPHPQHRCLILRRTLKELKKAEGLIDKAHRLLHGVARWNGEDNTYTFPTGARIDFGYCDSDKDVYQFQGSGYNLIEFDELTRFTEFQYLTISGYCRSVHPGLIKMIRSATNPGNIGHAWVKKRFIDAMAPYEIVRSKNGLTRQFIPAKVRDNKILMERDPDYIKRLEALPEPWRTALLDGDWNIFMGQAFPEWSWDTHTCDAFELESWFPRLLCIDWGYTSKACALSLVKTPERSYFYREFYTSGMRPKDFAERLIDTHTEPSGRLENIQRVVLDRECFAQRGSPQTIAEQMDEVFQRVGWQLEESDSRDRIGRKMLWHEYLRSTPLRPVKPRPPVDDYWAERFRLEGPSAVHEYEALGVEEVLPRLKIFRPSQNGRFGCPHLIRTLPSLVLDEKKVEDVDTHQEDHPYDAGGYGLKAMDYRAPKKPMEILLRERMAQVGDRSTIHLSRAAAEDSIRKQLTEGSGKRIFYRERPRPF</sequence>
<gene>
    <name evidence="1" type="ORF">LCGC14_0776760</name>
</gene>
<evidence type="ECO:0000313" key="1">
    <source>
        <dbReference type="EMBL" id="KKN36132.1"/>
    </source>
</evidence>
<accession>A0A0F9QGK2</accession>
<dbReference type="Gene3D" id="3.40.50.300">
    <property type="entry name" value="P-loop containing nucleotide triphosphate hydrolases"/>
    <property type="match status" value="1"/>
</dbReference>
<dbReference type="InterPro" id="IPR027417">
    <property type="entry name" value="P-loop_NTPase"/>
</dbReference>
<dbReference type="Pfam" id="PF03237">
    <property type="entry name" value="Terminase_6N"/>
    <property type="match status" value="1"/>
</dbReference>
<comment type="caution">
    <text evidence="1">The sequence shown here is derived from an EMBL/GenBank/DDBJ whole genome shotgun (WGS) entry which is preliminary data.</text>
</comment>
<proteinExistence type="predicted"/>
<dbReference type="AlphaFoldDB" id="A0A0F9QGK2"/>
<organism evidence="1">
    <name type="scientific">marine sediment metagenome</name>
    <dbReference type="NCBI Taxonomy" id="412755"/>
    <lineage>
        <taxon>unclassified sequences</taxon>
        <taxon>metagenomes</taxon>
        <taxon>ecological metagenomes</taxon>
    </lineage>
</organism>